<dbReference type="Proteomes" id="UP001362899">
    <property type="component" value="Unassembled WGS sequence"/>
</dbReference>
<feature type="domain" description="EF-hand" evidence="3">
    <location>
        <begin position="150"/>
        <end position="182"/>
    </location>
</feature>
<proteinExistence type="predicted"/>
<dbReference type="PANTHER" id="PTHR23048">
    <property type="entry name" value="MYOSIN LIGHT CHAIN 1, 3"/>
    <property type="match status" value="1"/>
</dbReference>
<dbReference type="EMBL" id="BTGC01000001">
    <property type="protein sequence ID" value="GMM49047.1"/>
    <property type="molecule type" value="Genomic_DNA"/>
</dbReference>
<protein>
    <submittedName>
        <fullName evidence="4">Calmodulin</fullName>
    </submittedName>
</protein>
<feature type="domain" description="EF-hand" evidence="3">
    <location>
        <begin position="41"/>
        <end position="76"/>
    </location>
</feature>
<dbReference type="AlphaFoldDB" id="A0AAV5RD55"/>
<sequence>MQAQVTDDFVLVIRCDASRQVSHIVPALKPSLAMAEKLSESQLNAYREAFSLFDKDRDGKITSRELGTVMRSLGQTPTEAEISDMINEIDIDNDGTVDFSEFITMMARRMKTADDQEVIKEAFRVFDRNGNGFISAAELRHVLTSIGDKLTEEEADEMIRAADVDGDGQINYEEFSRVLSEM</sequence>
<keyword evidence="5" id="KW-1185">Reference proteome</keyword>
<dbReference type="GO" id="GO:0005509">
    <property type="term" value="F:calcium ion binding"/>
    <property type="evidence" value="ECO:0007669"/>
    <property type="project" value="InterPro"/>
</dbReference>
<dbReference type="SUPFAM" id="SSF47473">
    <property type="entry name" value="EF-hand"/>
    <property type="match status" value="1"/>
</dbReference>
<dbReference type="GO" id="GO:0016460">
    <property type="term" value="C:myosin II complex"/>
    <property type="evidence" value="ECO:0007669"/>
    <property type="project" value="TreeGrafter"/>
</dbReference>
<dbReference type="Pfam" id="PF13499">
    <property type="entry name" value="EF-hand_7"/>
    <property type="match status" value="2"/>
</dbReference>
<evidence type="ECO:0000256" key="1">
    <source>
        <dbReference type="ARBA" id="ARBA00022737"/>
    </source>
</evidence>
<feature type="domain" description="EF-hand" evidence="3">
    <location>
        <begin position="77"/>
        <end position="112"/>
    </location>
</feature>
<evidence type="ECO:0000313" key="4">
    <source>
        <dbReference type="EMBL" id="GMM49047.1"/>
    </source>
</evidence>
<name>A0AAV5RD55_STABA</name>
<comment type="caution">
    <text evidence="4">The sequence shown here is derived from an EMBL/GenBank/DDBJ whole genome shotgun (WGS) entry which is preliminary data.</text>
</comment>
<dbReference type="InterPro" id="IPR002048">
    <property type="entry name" value="EF_hand_dom"/>
</dbReference>
<dbReference type="InterPro" id="IPR050230">
    <property type="entry name" value="CALM/Myosin/TropC-like"/>
</dbReference>
<dbReference type="InterPro" id="IPR011992">
    <property type="entry name" value="EF-hand-dom_pair"/>
</dbReference>
<dbReference type="InterPro" id="IPR018247">
    <property type="entry name" value="EF_Hand_1_Ca_BS"/>
</dbReference>
<dbReference type="PROSITE" id="PS50222">
    <property type="entry name" value="EF_HAND_2"/>
    <property type="match status" value="4"/>
</dbReference>
<feature type="domain" description="EF-hand" evidence="3">
    <location>
        <begin position="114"/>
        <end position="149"/>
    </location>
</feature>
<keyword evidence="2" id="KW-0106">Calcium</keyword>
<dbReference type="SMART" id="SM00054">
    <property type="entry name" value="EFh"/>
    <property type="match status" value="4"/>
</dbReference>
<dbReference type="PANTHER" id="PTHR23048:SF0">
    <property type="entry name" value="CALMODULIN LIKE 3"/>
    <property type="match status" value="1"/>
</dbReference>
<evidence type="ECO:0000256" key="2">
    <source>
        <dbReference type="ARBA" id="ARBA00022837"/>
    </source>
</evidence>
<accession>A0AAV5RD55</accession>
<evidence type="ECO:0000313" key="5">
    <source>
        <dbReference type="Proteomes" id="UP001362899"/>
    </source>
</evidence>
<dbReference type="PROSITE" id="PS00018">
    <property type="entry name" value="EF_HAND_1"/>
    <property type="match status" value="4"/>
</dbReference>
<reference evidence="4 5" key="1">
    <citation type="journal article" date="2023" name="Elife">
        <title>Identification of key yeast species and microbe-microbe interactions impacting larval growth of Drosophila in the wild.</title>
        <authorList>
            <person name="Mure A."/>
            <person name="Sugiura Y."/>
            <person name="Maeda R."/>
            <person name="Honda K."/>
            <person name="Sakurai N."/>
            <person name="Takahashi Y."/>
            <person name="Watada M."/>
            <person name="Katoh T."/>
            <person name="Gotoh A."/>
            <person name="Gotoh Y."/>
            <person name="Taniguchi I."/>
            <person name="Nakamura K."/>
            <person name="Hayashi T."/>
            <person name="Katayama T."/>
            <person name="Uemura T."/>
            <person name="Hattori Y."/>
        </authorList>
    </citation>
    <scope>NUCLEOTIDE SEQUENCE [LARGE SCALE GENOMIC DNA]</scope>
    <source>
        <strain evidence="4 5">SB-73</strain>
    </source>
</reference>
<keyword evidence="1" id="KW-0677">Repeat</keyword>
<organism evidence="4 5">
    <name type="scientific">Starmerella bacillaris</name>
    <name type="common">Yeast</name>
    <name type="synonym">Candida zemplinina</name>
    <dbReference type="NCBI Taxonomy" id="1247836"/>
    <lineage>
        <taxon>Eukaryota</taxon>
        <taxon>Fungi</taxon>
        <taxon>Dikarya</taxon>
        <taxon>Ascomycota</taxon>
        <taxon>Saccharomycotina</taxon>
        <taxon>Dipodascomycetes</taxon>
        <taxon>Dipodascales</taxon>
        <taxon>Trichomonascaceae</taxon>
        <taxon>Starmerella</taxon>
    </lineage>
</organism>
<evidence type="ECO:0000259" key="3">
    <source>
        <dbReference type="PROSITE" id="PS50222"/>
    </source>
</evidence>
<dbReference type="Gene3D" id="1.10.238.10">
    <property type="entry name" value="EF-hand"/>
    <property type="match status" value="2"/>
</dbReference>
<gene>
    <name evidence="4" type="ORF">DASB73_000050</name>
</gene>
<dbReference type="FunFam" id="1.10.238.10:FF:000527">
    <property type="entry name" value="Calmodulin-3"/>
    <property type="match status" value="1"/>
</dbReference>
<dbReference type="CDD" id="cd00051">
    <property type="entry name" value="EFh"/>
    <property type="match status" value="2"/>
</dbReference>